<feature type="compositionally biased region" description="Low complexity" evidence="1">
    <location>
        <begin position="1010"/>
        <end position="1025"/>
    </location>
</feature>
<proteinExistence type="predicted"/>
<sequence length="1275" mass="132211">MGGLCAKSSTKRQREKERDAANDKADDTSKAAQLLPSQTANRGFDASYPAHDPAEAEREKAALAAGSTGLLKAAGKDLAVSATRNEGSEKASSSRRPSSGSVERPHDANSAFTSATAAAGAAADPTCPSSAHKGENYDRWFPPEHDADMKLGAGKYNGVGVPSPSSEVPSADLHSLGSTPSHRVSSFVTSTSLTPQRPPPGTYDPTLFVDEDSAAPVTASSAFMTPCDLRDGSDMASIADNASLVSHGSMMSQHAHGYHYYNSSLAGSHGVAPTPSSSRRRSIGSSSIASDAVAPQSLRPAKTAMTVTNVRTNRQIPATSSIGAVTPLSRRSSLAGSDRFQSCRSISDASTSVGAVTRVDVRLLSAQQGRNYSGRRHSSFSSQLSGNCTPRTPESDGRMFYSCRSFGTASVQSGASPVDIPPLPSSSSLYRTSNRSLGSSTGLREVVPLPLHSLRGSPRTHCGGTPRAQQELLYRQSRQQSECGVEPASEAFSVSGARSQNVFLDLPSAAETATVYARDDERDLELPRSAVAEVDTSSAVTRALESPVAIVPASNYSVAAASSPQDMRRLAAADGGGDAPELINSPDSSSASSAWLAAPVLTKTKVPSDRQRRTTKPDVDGAADAGAGAPPSKGPEASASGYEADASGSAAAGWKGAKKTSNERQEASSKPCYAKVDFLHDPNAPPPANARSAAAAAVLGSLSPSKRSEDSPVPTAVELTAMTDSTYATLSTPSETSSRKSSVARPTTKYLGGGGKQIGGNEQSDAVQPCALQSATTPPTTQQQDEAAPSSPYTHQTTSSTHSFSTMTSSYRRERQERQGAACSTDSPQMDGEKSAAVAGSAGQTRRRCLPPKGKPKQSIKAPSSLQRHNVAAGAAELSPTMPSPNPWAPGSATGDVTSVHVDPPALDKNNQLRSRERSIGAMPTSTGVAGRTSTLPGRRTTGGAAAGSAAVAAAGRAKRTPNNTANRPRRTSKEPLSWSSLTPSPAANPSAKPRPKPSLLTKARKTERAAGAAAQAARQPQSIISSAEESDLQLVTRVSETADSVVEYELFTGELADVEVDSTADDTAVVAHPCRTQMQPRELLNSHNAPIFRASPKPRAEHHRPDVHVSPVVSSNVLPSTETASFMQPYTDVQLASEMNSGNAERANDAWLTPATTTNSTAVAEDGNAVMLVEMSAPRPVQEEDNDEGYEADAGMQNMHGGTLPLSASAASDDGFIMEAATRKAAAAHPCAPQTSAGTPFDTDTMSGKDSQSAWANAVDVPSSSSADLPVTAG</sequence>
<feature type="compositionally biased region" description="Low complexity" evidence="1">
    <location>
        <begin position="731"/>
        <end position="741"/>
    </location>
</feature>
<dbReference type="AlphaFoldDB" id="A0A0N0P5V8"/>
<feature type="region of interest" description="Disordered" evidence="1">
    <location>
        <begin position="1"/>
        <end position="63"/>
    </location>
</feature>
<accession>A0A0N0P5V8</accession>
<feature type="compositionally biased region" description="Polar residues" evidence="1">
    <location>
        <begin position="1234"/>
        <end position="1256"/>
    </location>
</feature>
<gene>
    <name evidence="2" type="ORF">ABL78_4009</name>
</gene>
<feature type="region of interest" description="Disordered" evidence="1">
    <location>
        <begin position="570"/>
        <end position="669"/>
    </location>
</feature>
<dbReference type="EMBL" id="LJSK01000110">
    <property type="protein sequence ID" value="KPI86916.1"/>
    <property type="molecule type" value="Genomic_DNA"/>
</dbReference>
<feature type="compositionally biased region" description="Basic and acidic residues" evidence="1">
    <location>
        <begin position="52"/>
        <end position="61"/>
    </location>
</feature>
<dbReference type="Proteomes" id="UP000038009">
    <property type="component" value="Unassembled WGS sequence"/>
</dbReference>
<evidence type="ECO:0000256" key="1">
    <source>
        <dbReference type="SAM" id="MobiDB-lite"/>
    </source>
</evidence>
<dbReference type="OMA" id="DTAPCRR"/>
<feature type="compositionally biased region" description="Low complexity" evidence="1">
    <location>
        <begin position="771"/>
        <end position="810"/>
    </location>
</feature>
<feature type="compositionally biased region" description="Low complexity" evidence="1">
    <location>
        <begin position="585"/>
        <end position="598"/>
    </location>
</feature>
<feature type="region of interest" description="Disordered" evidence="1">
    <location>
        <begin position="80"/>
        <end position="200"/>
    </location>
</feature>
<feature type="compositionally biased region" description="Polar residues" evidence="1">
    <location>
        <begin position="430"/>
        <end position="441"/>
    </location>
</feature>
<feature type="region of interest" description="Disordered" evidence="1">
    <location>
        <begin position="412"/>
        <end position="441"/>
    </location>
</feature>
<feature type="compositionally biased region" description="Polar residues" evidence="1">
    <location>
        <begin position="978"/>
        <end position="988"/>
    </location>
</feature>
<feature type="compositionally biased region" description="Basic and acidic residues" evidence="1">
    <location>
        <begin position="606"/>
        <end position="619"/>
    </location>
</feature>
<feature type="compositionally biased region" description="Basic residues" evidence="1">
    <location>
        <begin position="845"/>
        <end position="858"/>
    </location>
</feature>
<dbReference type="VEuPathDB" id="TriTrypDB:Lsey_0110_0040"/>
<name>A0A0N0P5V8_LEPSE</name>
<feature type="compositionally biased region" description="Low complexity" evidence="1">
    <location>
        <begin position="622"/>
        <end position="655"/>
    </location>
</feature>
<dbReference type="OrthoDB" id="267542at2759"/>
<feature type="compositionally biased region" description="Basic and acidic residues" evidence="1">
    <location>
        <begin position="12"/>
        <end position="29"/>
    </location>
</feature>
<organism evidence="2 3">
    <name type="scientific">Leptomonas seymouri</name>
    <dbReference type="NCBI Taxonomy" id="5684"/>
    <lineage>
        <taxon>Eukaryota</taxon>
        <taxon>Discoba</taxon>
        <taxon>Euglenozoa</taxon>
        <taxon>Kinetoplastea</taxon>
        <taxon>Metakinetoplastina</taxon>
        <taxon>Trypanosomatida</taxon>
        <taxon>Trypanosomatidae</taxon>
        <taxon>Leishmaniinae</taxon>
        <taxon>Leptomonas</taxon>
    </lineage>
</organism>
<reference evidence="2 3" key="1">
    <citation type="journal article" date="2015" name="PLoS Pathog.">
        <title>Leptomonas seymouri: Adaptations to the Dixenous Life Cycle Analyzed by Genome Sequencing, Transcriptome Profiling and Co-infection with Leishmania donovani.</title>
        <authorList>
            <person name="Kraeva N."/>
            <person name="Butenko A."/>
            <person name="Hlavacova J."/>
            <person name="Kostygov A."/>
            <person name="Myskova J."/>
            <person name="Grybchuk D."/>
            <person name="Lestinova T."/>
            <person name="Votypka J."/>
            <person name="Volf P."/>
            <person name="Opperdoes F."/>
            <person name="Flegontov P."/>
            <person name="Lukes J."/>
            <person name="Yurchenko V."/>
        </authorList>
    </citation>
    <scope>NUCLEOTIDE SEQUENCE [LARGE SCALE GENOMIC DNA]</scope>
    <source>
        <strain evidence="2 3">ATCC 30220</strain>
    </source>
</reference>
<feature type="compositionally biased region" description="Basic and acidic residues" evidence="1">
    <location>
        <begin position="132"/>
        <end position="149"/>
    </location>
</feature>
<feature type="region of interest" description="Disordered" evidence="1">
    <location>
        <begin position="698"/>
        <end position="1025"/>
    </location>
</feature>
<feature type="compositionally biased region" description="Low complexity" evidence="1">
    <location>
        <begin position="938"/>
        <end position="967"/>
    </location>
</feature>
<keyword evidence="3" id="KW-1185">Reference proteome</keyword>
<evidence type="ECO:0000313" key="2">
    <source>
        <dbReference type="EMBL" id="KPI86916.1"/>
    </source>
</evidence>
<feature type="compositionally biased region" description="Polar residues" evidence="1">
    <location>
        <begin position="924"/>
        <end position="936"/>
    </location>
</feature>
<feature type="region of interest" description="Disordered" evidence="1">
    <location>
        <begin position="370"/>
        <end position="392"/>
    </location>
</feature>
<feature type="compositionally biased region" description="Polar residues" evidence="1">
    <location>
        <begin position="176"/>
        <end position="195"/>
    </location>
</feature>
<evidence type="ECO:0000313" key="3">
    <source>
        <dbReference type="Proteomes" id="UP000038009"/>
    </source>
</evidence>
<feature type="compositionally biased region" description="Low complexity" evidence="1">
    <location>
        <begin position="158"/>
        <end position="170"/>
    </location>
</feature>
<feature type="compositionally biased region" description="Low complexity" evidence="1">
    <location>
        <begin position="90"/>
        <end position="123"/>
    </location>
</feature>
<feature type="compositionally biased region" description="Polar residues" evidence="1">
    <location>
        <begin position="379"/>
        <end position="392"/>
    </location>
</feature>
<feature type="region of interest" description="Disordered" evidence="1">
    <location>
        <begin position="267"/>
        <end position="300"/>
    </location>
</feature>
<feature type="region of interest" description="Disordered" evidence="1">
    <location>
        <begin position="1228"/>
        <end position="1275"/>
    </location>
</feature>
<comment type="caution">
    <text evidence="2">The sequence shown here is derived from an EMBL/GenBank/DDBJ whole genome shotgun (WGS) entry which is preliminary data.</text>
</comment>
<protein>
    <submittedName>
        <fullName evidence="2">Uncharacterized protein</fullName>
    </submittedName>
</protein>